<dbReference type="SUPFAM" id="SSF55874">
    <property type="entry name" value="ATPase domain of HSP90 chaperone/DNA topoisomerase II/histidine kinase"/>
    <property type="match status" value="1"/>
</dbReference>
<dbReference type="Proteomes" id="UP000295636">
    <property type="component" value="Unassembled WGS sequence"/>
</dbReference>
<evidence type="ECO:0000259" key="2">
    <source>
        <dbReference type="Pfam" id="PF02518"/>
    </source>
</evidence>
<protein>
    <submittedName>
        <fullName evidence="4">Sensor histidine kinase</fullName>
    </submittedName>
</protein>
<dbReference type="GO" id="GO:0000155">
    <property type="term" value="F:phosphorelay sensor kinase activity"/>
    <property type="evidence" value="ECO:0007669"/>
    <property type="project" value="InterPro"/>
</dbReference>
<sequence length="588" mass="68333">MEGERMKTKFFIKHLSMFLLPLLIPLIILGALSILITQNYIKEDINKSSINLLKQTKENIELILSETDPMSLVYGNDQRIIEALASTMRNSSLTHEEIISYTILKSFLSAPANARPYIDSFYIYLPNDNGRFISSKEGLTDFNAYYDTQWYQQFIKKDQHINMWIEPRLVKPFSFESQPTRIVTIYQRISSVNGLIVLNILPEYIEKVLKSLSTLPEQSILVVNENNEIIFSDKQPNYLNDLNLNLETIYKSEEAFYTAKIDNESYIVSQLNSARYGWKYISVVPQRALYQVPFTIIKFTILLLLVSFVLGFVLAFYFARSRYKQISNVIHILDSAESGHPLPPLPDRVKDEFGYIIQNIVKTFIEQSFLKVQLSERRYKLQVAQLTALQSQINPHFLFNTLETLNWETIALTGRPNQVTKIIDNLSEILRYSLTNPEEPVSLNTEIKNLKSYIEIQKYRYEDKFDIIWEYDPVVIGCRVMKLLLQPFVENSIYHGIKEKEGNSLIKIRIELVGPDVLIAIVDNGLGMSRERLRKIRHDFERDDEFSDRIGMINTNKRIKLAYGEQYGIVIRSKKGWGTAVYMKLPMV</sequence>
<keyword evidence="1" id="KW-0812">Transmembrane</keyword>
<dbReference type="OrthoDB" id="1729609at2"/>
<keyword evidence="4" id="KW-0808">Transferase</keyword>
<keyword evidence="4" id="KW-0418">Kinase</keyword>
<dbReference type="EMBL" id="SMRT01000021">
    <property type="protein sequence ID" value="TDF92324.1"/>
    <property type="molecule type" value="Genomic_DNA"/>
</dbReference>
<dbReference type="Pfam" id="PF02518">
    <property type="entry name" value="HATPase_c"/>
    <property type="match status" value="1"/>
</dbReference>
<dbReference type="GO" id="GO:0016020">
    <property type="term" value="C:membrane"/>
    <property type="evidence" value="ECO:0007669"/>
    <property type="project" value="InterPro"/>
</dbReference>
<evidence type="ECO:0000313" key="5">
    <source>
        <dbReference type="Proteomes" id="UP000295636"/>
    </source>
</evidence>
<dbReference type="InterPro" id="IPR050640">
    <property type="entry name" value="Bact_2-comp_sensor_kinase"/>
</dbReference>
<evidence type="ECO:0000313" key="4">
    <source>
        <dbReference type="EMBL" id="TDF92324.1"/>
    </source>
</evidence>
<keyword evidence="5" id="KW-1185">Reference proteome</keyword>
<organism evidence="4 5">
    <name type="scientific">Paenibacillus piri</name>
    <dbReference type="NCBI Taxonomy" id="2547395"/>
    <lineage>
        <taxon>Bacteria</taxon>
        <taxon>Bacillati</taxon>
        <taxon>Bacillota</taxon>
        <taxon>Bacilli</taxon>
        <taxon>Bacillales</taxon>
        <taxon>Paenibacillaceae</taxon>
        <taxon>Paenibacillus</taxon>
    </lineage>
</organism>
<feature type="domain" description="Signal transduction histidine kinase internal region" evidence="3">
    <location>
        <begin position="384"/>
        <end position="465"/>
    </location>
</feature>
<dbReference type="InterPro" id="IPR036890">
    <property type="entry name" value="HATPase_C_sf"/>
</dbReference>
<name>A0A4V2ZS83_9BACL</name>
<dbReference type="Gene3D" id="3.30.565.10">
    <property type="entry name" value="Histidine kinase-like ATPase, C-terminal domain"/>
    <property type="match status" value="1"/>
</dbReference>
<comment type="caution">
    <text evidence="4">The sequence shown here is derived from an EMBL/GenBank/DDBJ whole genome shotgun (WGS) entry which is preliminary data.</text>
</comment>
<dbReference type="InterPro" id="IPR003594">
    <property type="entry name" value="HATPase_dom"/>
</dbReference>
<dbReference type="PANTHER" id="PTHR34220:SF7">
    <property type="entry name" value="SENSOR HISTIDINE KINASE YPDA"/>
    <property type="match status" value="1"/>
</dbReference>
<dbReference type="PANTHER" id="PTHR34220">
    <property type="entry name" value="SENSOR HISTIDINE KINASE YPDA"/>
    <property type="match status" value="1"/>
</dbReference>
<feature type="transmembrane region" description="Helical" evidence="1">
    <location>
        <begin position="296"/>
        <end position="319"/>
    </location>
</feature>
<evidence type="ECO:0000256" key="1">
    <source>
        <dbReference type="SAM" id="Phobius"/>
    </source>
</evidence>
<dbReference type="InterPro" id="IPR010559">
    <property type="entry name" value="Sig_transdc_His_kin_internal"/>
</dbReference>
<gene>
    <name evidence="4" type="ORF">E1757_30100</name>
</gene>
<evidence type="ECO:0000259" key="3">
    <source>
        <dbReference type="Pfam" id="PF06580"/>
    </source>
</evidence>
<proteinExistence type="predicted"/>
<feature type="domain" description="Histidine kinase/HSP90-like ATPase" evidence="2">
    <location>
        <begin position="484"/>
        <end position="587"/>
    </location>
</feature>
<reference evidence="4 5" key="1">
    <citation type="submission" date="2019-03" db="EMBL/GenBank/DDBJ databases">
        <title>This is whole genome sequence of Paenibacillus sp MS74 strain.</title>
        <authorList>
            <person name="Trinh H.N."/>
        </authorList>
    </citation>
    <scope>NUCLEOTIDE SEQUENCE [LARGE SCALE GENOMIC DNA]</scope>
    <source>
        <strain evidence="4 5">MS74</strain>
    </source>
</reference>
<keyword evidence="1" id="KW-1133">Transmembrane helix</keyword>
<accession>A0A4V2ZS83</accession>
<dbReference type="Pfam" id="PF06580">
    <property type="entry name" value="His_kinase"/>
    <property type="match status" value="1"/>
</dbReference>
<keyword evidence="1" id="KW-0472">Membrane</keyword>
<dbReference type="AlphaFoldDB" id="A0A4V2ZS83"/>